<keyword evidence="2" id="KW-0238">DNA-binding</keyword>
<dbReference type="OrthoDB" id="9778008at2"/>
<organism evidence="5 6">
    <name type="scientific">Clostridium botulinum B2 450</name>
    <dbReference type="NCBI Taxonomy" id="1379739"/>
    <lineage>
        <taxon>Bacteria</taxon>
        <taxon>Bacillati</taxon>
        <taxon>Bacillota</taxon>
        <taxon>Clostridia</taxon>
        <taxon>Eubacteriales</taxon>
        <taxon>Clostridiaceae</taxon>
        <taxon>Clostridium</taxon>
    </lineage>
</organism>
<dbReference type="Proteomes" id="UP000032250">
    <property type="component" value="Unassembled WGS sequence"/>
</dbReference>
<protein>
    <submittedName>
        <fullName evidence="5">AraC family transcriptional regulator</fullName>
    </submittedName>
</protein>
<name>A0A0D1BSC5_CLOBO</name>
<evidence type="ECO:0000256" key="3">
    <source>
        <dbReference type="ARBA" id="ARBA00023163"/>
    </source>
</evidence>
<dbReference type="EMBL" id="JXSU01000007">
    <property type="protein sequence ID" value="KIS22697.1"/>
    <property type="molecule type" value="Genomic_DNA"/>
</dbReference>
<dbReference type="GO" id="GO:0043565">
    <property type="term" value="F:sequence-specific DNA binding"/>
    <property type="evidence" value="ECO:0007669"/>
    <property type="project" value="InterPro"/>
</dbReference>
<evidence type="ECO:0000256" key="1">
    <source>
        <dbReference type="ARBA" id="ARBA00023015"/>
    </source>
</evidence>
<dbReference type="PROSITE" id="PS01124">
    <property type="entry name" value="HTH_ARAC_FAMILY_2"/>
    <property type="match status" value="1"/>
</dbReference>
<dbReference type="HOGENOM" id="CLU_000445_88_6_9"/>
<keyword evidence="1" id="KW-0805">Transcription regulation</keyword>
<dbReference type="PANTHER" id="PTHR43280:SF29">
    <property type="entry name" value="ARAC-FAMILY TRANSCRIPTIONAL REGULATOR"/>
    <property type="match status" value="1"/>
</dbReference>
<dbReference type="PANTHER" id="PTHR43280">
    <property type="entry name" value="ARAC-FAMILY TRANSCRIPTIONAL REGULATOR"/>
    <property type="match status" value="1"/>
</dbReference>
<reference evidence="5 6" key="1">
    <citation type="submission" date="2014-06" db="EMBL/GenBank/DDBJ databases">
        <title>Genome characterization of distinct group I Clostridium botulinum lineages.</title>
        <authorList>
            <person name="Giordani F."/>
            <person name="Anselmo A."/>
            <person name="Fillo S."/>
            <person name="Palozzi A.M."/>
            <person name="Fortunato A."/>
            <person name="Gentile B."/>
            <person name="Ciammaruconi A."/>
            <person name="Anniballi F."/>
            <person name="De Medici D."/>
            <person name="Lista F."/>
        </authorList>
    </citation>
    <scope>NUCLEOTIDE SEQUENCE [LARGE SCALE GENOMIC DNA]</scope>
    <source>
        <strain evidence="5 6">B2 450</strain>
    </source>
</reference>
<sequence length="274" mass="31216">MEVDLMDIVEHFAHTAFKVEGVYNYSIEPGRSGNMKTSPFPGFIFPLSGEANFIFDGTPYTAGLGNVIHGGANMRLSKSVIGKKKWNYILVLYSIRKPEPEGFSLEDTDFELVIGQSPRLVDLLQRLWKVSNQPGAIAIFQTETIFHSILDEIFICARNQSSGNDRILFKQVSDYIHEYYMDTLTIRSLAELHGVNENRLFYVFSKYSGMGAGDYLMIHRLNRAKELLVTGDAPIVAVAKSVGYHDPYHFSKRFKKQFGISPSKFRDKFRYKVQ</sequence>
<accession>A0A0D1BSC5</accession>
<evidence type="ECO:0000256" key="2">
    <source>
        <dbReference type="ARBA" id="ARBA00023125"/>
    </source>
</evidence>
<dbReference type="SUPFAM" id="SSF46689">
    <property type="entry name" value="Homeodomain-like"/>
    <property type="match status" value="1"/>
</dbReference>
<dbReference type="SMART" id="SM00342">
    <property type="entry name" value="HTH_ARAC"/>
    <property type="match status" value="1"/>
</dbReference>
<evidence type="ECO:0000313" key="5">
    <source>
        <dbReference type="EMBL" id="KIS22697.1"/>
    </source>
</evidence>
<comment type="caution">
    <text evidence="5">The sequence shown here is derived from an EMBL/GenBank/DDBJ whole genome shotgun (WGS) entry which is preliminary data.</text>
</comment>
<dbReference type="PRINTS" id="PR00032">
    <property type="entry name" value="HTHARAC"/>
</dbReference>
<dbReference type="Pfam" id="PF12833">
    <property type="entry name" value="HTH_18"/>
    <property type="match status" value="1"/>
</dbReference>
<keyword evidence="3" id="KW-0804">Transcription</keyword>
<dbReference type="RefSeq" id="WP_003361470.1">
    <property type="nucleotide sequence ID" value="NZ_JXSU01000007.1"/>
</dbReference>
<evidence type="ECO:0000259" key="4">
    <source>
        <dbReference type="PROSITE" id="PS01124"/>
    </source>
</evidence>
<dbReference type="InterPro" id="IPR018060">
    <property type="entry name" value="HTH_AraC"/>
</dbReference>
<dbReference type="GO" id="GO:0003700">
    <property type="term" value="F:DNA-binding transcription factor activity"/>
    <property type="evidence" value="ECO:0007669"/>
    <property type="project" value="InterPro"/>
</dbReference>
<gene>
    <name evidence="5" type="ORF">N495_03560</name>
</gene>
<proteinExistence type="predicted"/>
<dbReference type="Gene3D" id="1.10.10.60">
    <property type="entry name" value="Homeodomain-like"/>
    <property type="match status" value="2"/>
</dbReference>
<feature type="domain" description="HTH araC/xylS-type" evidence="4">
    <location>
        <begin position="170"/>
        <end position="268"/>
    </location>
</feature>
<dbReference type="AlphaFoldDB" id="A0A0D1BSC5"/>
<dbReference type="InterPro" id="IPR009057">
    <property type="entry name" value="Homeodomain-like_sf"/>
</dbReference>
<dbReference type="PATRIC" id="fig|1379739.3.peg.1026"/>
<dbReference type="InterPro" id="IPR020449">
    <property type="entry name" value="Tscrpt_reg_AraC-type_HTH"/>
</dbReference>
<evidence type="ECO:0000313" key="6">
    <source>
        <dbReference type="Proteomes" id="UP000032250"/>
    </source>
</evidence>